<evidence type="ECO:0000256" key="1">
    <source>
        <dbReference type="SAM" id="MobiDB-lite"/>
    </source>
</evidence>
<accession>A0ABU7NGE1</accession>
<evidence type="ECO:0000313" key="3">
    <source>
        <dbReference type="Proteomes" id="UP001307760"/>
    </source>
</evidence>
<comment type="caution">
    <text evidence="2">The sequence shown here is derived from an EMBL/GenBank/DDBJ whole genome shotgun (WGS) entry which is preliminary data.</text>
</comment>
<feature type="region of interest" description="Disordered" evidence="1">
    <location>
        <begin position="1"/>
        <end position="24"/>
    </location>
</feature>
<dbReference type="EMBL" id="JAZBJP010000001">
    <property type="protein sequence ID" value="MEE4417927.1"/>
    <property type="molecule type" value="Genomic_DNA"/>
</dbReference>
<name>A0ABU7NGE1_9ACTN</name>
<dbReference type="RefSeq" id="WP_261957577.1">
    <property type="nucleotide sequence ID" value="NZ_JAZBJP010000001.1"/>
</dbReference>
<sequence>MTIPPAPGGAEIASGIRQPKSRSVKSLRYCPQLTAIAAPETAYSSSRHQPTAQAANSPSVAYA</sequence>
<dbReference type="Proteomes" id="UP001307760">
    <property type="component" value="Unassembled WGS sequence"/>
</dbReference>
<feature type="compositionally biased region" description="Polar residues" evidence="1">
    <location>
        <begin position="42"/>
        <end position="63"/>
    </location>
</feature>
<protein>
    <submittedName>
        <fullName evidence="2">Uncharacterized protein</fullName>
    </submittedName>
</protein>
<keyword evidence="3" id="KW-1185">Reference proteome</keyword>
<organism evidence="2 3">
    <name type="scientific">Streptomyces bugieae</name>
    <dbReference type="NCBI Taxonomy" id="3098223"/>
    <lineage>
        <taxon>Bacteria</taxon>
        <taxon>Bacillati</taxon>
        <taxon>Actinomycetota</taxon>
        <taxon>Actinomycetes</taxon>
        <taxon>Kitasatosporales</taxon>
        <taxon>Streptomycetaceae</taxon>
        <taxon>Streptomyces</taxon>
    </lineage>
</organism>
<proteinExistence type="predicted"/>
<evidence type="ECO:0000313" key="2">
    <source>
        <dbReference type="EMBL" id="MEE4417927.1"/>
    </source>
</evidence>
<gene>
    <name evidence="2" type="ORF">V2J85_00985</name>
</gene>
<reference evidence="2 3" key="1">
    <citation type="submission" date="2023-12" db="EMBL/GenBank/DDBJ databases">
        <title>30 novel species of actinomycetes from the DSMZ collection.</title>
        <authorList>
            <person name="Nouioui I."/>
        </authorList>
    </citation>
    <scope>NUCLEOTIDE SEQUENCE [LARGE SCALE GENOMIC DNA]</scope>
    <source>
        <strain evidence="2 3">DSM 41528</strain>
    </source>
</reference>
<feature type="region of interest" description="Disordered" evidence="1">
    <location>
        <begin position="40"/>
        <end position="63"/>
    </location>
</feature>